<evidence type="ECO:0000313" key="2">
    <source>
        <dbReference type="EMBL" id="QDU38729.1"/>
    </source>
</evidence>
<dbReference type="SUPFAM" id="SSF48239">
    <property type="entry name" value="Terpenoid cyclases/Protein prenyltransferases"/>
    <property type="match status" value="1"/>
</dbReference>
<reference evidence="2 3" key="1">
    <citation type="submission" date="2019-02" db="EMBL/GenBank/DDBJ databases">
        <title>Deep-cultivation of Planctomycetes and their phenomic and genomic characterization uncovers novel biology.</title>
        <authorList>
            <person name="Wiegand S."/>
            <person name="Jogler M."/>
            <person name="Boedeker C."/>
            <person name="Pinto D."/>
            <person name="Vollmers J."/>
            <person name="Rivas-Marin E."/>
            <person name="Kohn T."/>
            <person name="Peeters S.H."/>
            <person name="Heuer A."/>
            <person name="Rast P."/>
            <person name="Oberbeckmann S."/>
            <person name="Bunk B."/>
            <person name="Jeske O."/>
            <person name="Meyerdierks A."/>
            <person name="Storesund J.E."/>
            <person name="Kallscheuer N."/>
            <person name="Luecker S."/>
            <person name="Lage O.M."/>
            <person name="Pohl T."/>
            <person name="Merkel B.J."/>
            <person name="Hornburger P."/>
            <person name="Mueller R.-W."/>
            <person name="Bruemmer F."/>
            <person name="Labrenz M."/>
            <person name="Spormann A.M."/>
            <person name="Op den Camp H."/>
            <person name="Overmann J."/>
            <person name="Amann R."/>
            <person name="Jetten M.S.M."/>
            <person name="Mascher T."/>
            <person name="Medema M.H."/>
            <person name="Devos D.P."/>
            <person name="Kaster A.-K."/>
            <person name="Ovreas L."/>
            <person name="Rohde M."/>
            <person name="Galperin M.Y."/>
            <person name="Jogler C."/>
        </authorList>
    </citation>
    <scope>NUCLEOTIDE SEQUENCE [LARGE SCALE GENOMIC DNA]</scope>
    <source>
        <strain evidence="2 3">Mal4</strain>
    </source>
</reference>
<proteinExistence type="predicted"/>
<dbReference type="AlphaFoldDB" id="A0A517Z8F1"/>
<dbReference type="Gene3D" id="1.50.10.20">
    <property type="match status" value="1"/>
</dbReference>
<dbReference type="Gene3D" id="1.25.10.10">
    <property type="entry name" value="Leucine-rich Repeat Variant"/>
    <property type="match status" value="1"/>
</dbReference>
<dbReference type="CDD" id="cd00688">
    <property type="entry name" value="ISOPREN_C2_like"/>
    <property type="match status" value="1"/>
</dbReference>
<evidence type="ECO:0000313" key="3">
    <source>
        <dbReference type="Proteomes" id="UP000320496"/>
    </source>
</evidence>
<dbReference type="InterPro" id="IPR011989">
    <property type="entry name" value="ARM-like"/>
</dbReference>
<evidence type="ECO:0000256" key="1">
    <source>
        <dbReference type="SAM" id="SignalP"/>
    </source>
</evidence>
<organism evidence="2 3">
    <name type="scientific">Maioricimonas rarisocia</name>
    <dbReference type="NCBI Taxonomy" id="2528026"/>
    <lineage>
        <taxon>Bacteria</taxon>
        <taxon>Pseudomonadati</taxon>
        <taxon>Planctomycetota</taxon>
        <taxon>Planctomycetia</taxon>
        <taxon>Planctomycetales</taxon>
        <taxon>Planctomycetaceae</taxon>
        <taxon>Maioricimonas</taxon>
    </lineage>
</organism>
<keyword evidence="1" id="KW-0732">Signal</keyword>
<dbReference type="RefSeq" id="WP_197443492.1">
    <property type="nucleotide sequence ID" value="NZ_CP036275.1"/>
</dbReference>
<feature type="signal peptide" evidence="1">
    <location>
        <begin position="1"/>
        <end position="33"/>
    </location>
</feature>
<sequence length="588" mass="64658" precursor="true">MSRRDAYSLLRQITLGLISGCMVACSFQPTAHAADKAAIDAAVRRGVDWLGQAVADEKDMGYRALAAMALLKGGARPDHPVIQSVVEPIRLSVKAGTYPGRNERVSKGMYLVGIEAMLLADLDPVEYRDELQAITDFIIEEQRSSGGWNYLNEGDNGPTDTSVTQYACLGLWAAHRSGIEVPQSVWTKALKWFNTHPASDGGFAYRPDDFRSRGGSTLTMTAAAVGTMHLILLHVDRSGAPAQRRNPNRKSLNELKFGVLESIPEEEPVVPAAPVQDAGPDGRATALAAQKVLGRAQAWLAQKFVPEQTENGFRSYYIYTIERVGAFANTPTIGPHDWYDECAAIVLERQRPDGSFDFKGSERSTAEASFAILFLTQSTAKSLGRRIERTRLGGGLLAGGRGLPEDLREVDIENGNVKVREIRGPLDELLTELSSGKGLEMAAAQEEVIEKIQFGSRDELVGQKEKLLKLVEHKNPDIRRTALWALGRTDDLSLARLLISALDDPDLSVAIEARNGLCWLSRRPTGFGLPENPLDGLAPDTPEAEKRAEIEEWREKAVSRWGKWYLEVRPFADRGDAFEAELRARIGE</sequence>
<accession>A0A517Z8F1</accession>
<keyword evidence="3" id="KW-1185">Reference proteome</keyword>
<gene>
    <name evidence="2" type="ORF">Mal4_30590</name>
</gene>
<dbReference type="InterPro" id="IPR008930">
    <property type="entry name" value="Terpenoid_cyclase/PrenylTrfase"/>
</dbReference>
<dbReference type="EMBL" id="CP036275">
    <property type="protein sequence ID" value="QDU38729.1"/>
    <property type="molecule type" value="Genomic_DNA"/>
</dbReference>
<name>A0A517Z8F1_9PLAN</name>
<dbReference type="InterPro" id="IPR016024">
    <property type="entry name" value="ARM-type_fold"/>
</dbReference>
<evidence type="ECO:0008006" key="4">
    <source>
        <dbReference type="Google" id="ProtNLM"/>
    </source>
</evidence>
<dbReference type="KEGG" id="mri:Mal4_30590"/>
<dbReference type="Proteomes" id="UP000320496">
    <property type="component" value="Chromosome"/>
</dbReference>
<protein>
    <recommendedName>
        <fullName evidence="4">Prenyltransferase and squalene oxidase repeat protein</fullName>
    </recommendedName>
</protein>
<dbReference type="SUPFAM" id="SSF48371">
    <property type="entry name" value="ARM repeat"/>
    <property type="match status" value="1"/>
</dbReference>
<feature type="chain" id="PRO_5022050414" description="Prenyltransferase and squalene oxidase repeat protein" evidence="1">
    <location>
        <begin position="34"/>
        <end position="588"/>
    </location>
</feature>